<dbReference type="InterPro" id="IPR007730">
    <property type="entry name" value="SPOR-like_dom"/>
</dbReference>
<dbReference type="EMBL" id="QFXD01000172">
    <property type="protein sequence ID" value="RDH90279.1"/>
    <property type="molecule type" value="Genomic_DNA"/>
</dbReference>
<evidence type="ECO:0000313" key="3">
    <source>
        <dbReference type="EMBL" id="RDH90279.1"/>
    </source>
</evidence>
<keyword evidence="1" id="KW-0812">Transmembrane</keyword>
<organism evidence="3 4">
    <name type="scientific">endosymbiont of Lamellibrachia luymesi</name>
    <dbReference type="NCBI Taxonomy" id="2200907"/>
    <lineage>
        <taxon>Bacteria</taxon>
        <taxon>Pseudomonadati</taxon>
        <taxon>Pseudomonadota</taxon>
        <taxon>Gammaproteobacteria</taxon>
        <taxon>sulfur-oxidizing symbionts</taxon>
    </lineage>
</organism>
<keyword evidence="1" id="KW-0472">Membrane</keyword>
<name>A0A370DWL7_9GAMM</name>
<dbReference type="GO" id="GO:0030428">
    <property type="term" value="C:cell septum"/>
    <property type="evidence" value="ECO:0007669"/>
    <property type="project" value="TreeGrafter"/>
</dbReference>
<dbReference type="Proteomes" id="UP000255508">
    <property type="component" value="Unassembled WGS sequence"/>
</dbReference>
<evidence type="ECO:0000259" key="2">
    <source>
        <dbReference type="PROSITE" id="PS51724"/>
    </source>
</evidence>
<dbReference type="Gene3D" id="3.30.70.1070">
    <property type="entry name" value="Sporulation related repeat"/>
    <property type="match status" value="1"/>
</dbReference>
<protein>
    <submittedName>
        <fullName evidence="3">Argininosuccinate synthase</fullName>
    </submittedName>
</protein>
<dbReference type="GO" id="GO:0042834">
    <property type="term" value="F:peptidoglycan binding"/>
    <property type="evidence" value="ECO:0007669"/>
    <property type="project" value="InterPro"/>
</dbReference>
<sequence length="178" mass="19912">MEERLKRRLIGGTVLVSLVVIFVPMLLETPAKLNKAIKGTNIPVMPKKPAGSEVNILPSFDQSVSRNERSLEIVPKKPKPAAASSNNKTGKIARNTPSAWIIQVASFSNRKNADKLVKRLKKGDLPAHIEFTSVQGKQFYRVRVGPEVDRKLAEKMVKRINGDYIDEINKKVSLIRYP</sequence>
<accession>A0A370DWL7</accession>
<reference evidence="3 4" key="1">
    <citation type="journal article" date="2018" name="ISME J.">
        <title>Endosymbiont genomes yield clues of tubeworm success.</title>
        <authorList>
            <person name="Li Y."/>
            <person name="Liles M.R."/>
            <person name="Halanych K.M."/>
        </authorList>
    </citation>
    <scope>NUCLEOTIDE SEQUENCE [LARGE SCALE GENOMIC DNA]</scope>
    <source>
        <strain evidence="3">A1422</strain>
    </source>
</reference>
<proteinExistence type="predicted"/>
<dbReference type="Pfam" id="PF05036">
    <property type="entry name" value="SPOR"/>
    <property type="match status" value="1"/>
</dbReference>
<evidence type="ECO:0000256" key="1">
    <source>
        <dbReference type="SAM" id="Phobius"/>
    </source>
</evidence>
<feature type="transmembrane region" description="Helical" evidence="1">
    <location>
        <begin position="9"/>
        <end position="27"/>
    </location>
</feature>
<dbReference type="PANTHER" id="PTHR38687">
    <property type="entry name" value="CELL DIVISION PROTEIN DEDD-RELATED"/>
    <property type="match status" value="1"/>
</dbReference>
<feature type="domain" description="SPOR" evidence="2">
    <location>
        <begin position="94"/>
        <end position="177"/>
    </location>
</feature>
<dbReference type="AlphaFoldDB" id="A0A370DWL7"/>
<dbReference type="PROSITE" id="PS51724">
    <property type="entry name" value="SPOR"/>
    <property type="match status" value="1"/>
</dbReference>
<dbReference type="GO" id="GO:0032153">
    <property type="term" value="C:cell division site"/>
    <property type="evidence" value="ECO:0007669"/>
    <property type="project" value="TreeGrafter"/>
</dbReference>
<evidence type="ECO:0000313" key="4">
    <source>
        <dbReference type="Proteomes" id="UP000255508"/>
    </source>
</evidence>
<keyword evidence="1" id="KW-1133">Transmembrane helix</keyword>
<dbReference type="SUPFAM" id="SSF110997">
    <property type="entry name" value="Sporulation related repeat"/>
    <property type="match status" value="1"/>
</dbReference>
<dbReference type="GO" id="GO:0032506">
    <property type="term" value="P:cytokinetic process"/>
    <property type="evidence" value="ECO:0007669"/>
    <property type="project" value="TreeGrafter"/>
</dbReference>
<dbReference type="InterPro" id="IPR052521">
    <property type="entry name" value="Cell_div_SPOR-domain"/>
</dbReference>
<gene>
    <name evidence="3" type="ORF">DIZ79_09625</name>
</gene>
<dbReference type="InterPro" id="IPR036680">
    <property type="entry name" value="SPOR-like_sf"/>
</dbReference>
<comment type="caution">
    <text evidence="3">The sequence shown here is derived from an EMBL/GenBank/DDBJ whole genome shotgun (WGS) entry which is preliminary data.</text>
</comment>
<dbReference type="PANTHER" id="PTHR38687:SF1">
    <property type="entry name" value="CELL DIVISION PROTEIN DEDD"/>
    <property type="match status" value="1"/>
</dbReference>